<evidence type="ECO:0000313" key="2">
    <source>
        <dbReference type="Proteomes" id="UP000037175"/>
    </source>
</evidence>
<dbReference type="AlphaFoldDB" id="A0A0L6W445"/>
<reference evidence="2" key="1">
    <citation type="submission" date="2015-07" db="EMBL/GenBank/DDBJ databases">
        <title>Complete Genome of Thermincola ferriacetica strain Z-0001T.</title>
        <authorList>
            <person name="Lusk B."/>
            <person name="Badalamenti J.P."/>
            <person name="Parameswaran P."/>
            <person name="Bond D.R."/>
            <person name="Torres C.I."/>
        </authorList>
    </citation>
    <scope>NUCLEOTIDE SEQUENCE [LARGE SCALE GENOMIC DNA]</scope>
    <source>
        <strain evidence="2">Z-0001</strain>
    </source>
</reference>
<accession>A0A0L6W445</accession>
<protein>
    <submittedName>
        <fullName evidence="1">Uncharacterized protein</fullName>
    </submittedName>
</protein>
<proteinExistence type="predicted"/>
<dbReference type="RefSeq" id="WP_052217019.1">
    <property type="nucleotide sequence ID" value="NZ_LGTE01000004.1"/>
</dbReference>
<organism evidence="1 2">
    <name type="scientific">Thermincola ferriacetica</name>
    <dbReference type="NCBI Taxonomy" id="281456"/>
    <lineage>
        <taxon>Bacteria</taxon>
        <taxon>Bacillati</taxon>
        <taxon>Bacillota</taxon>
        <taxon>Clostridia</taxon>
        <taxon>Eubacteriales</taxon>
        <taxon>Thermincolaceae</taxon>
        <taxon>Thermincola</taxon>
    </lineage>
</organism>
<dbReference type="Proteomes" id="UP000037175">
    <property type="component" value="Unassembled WGS sequence"/>
</dbReference>
<dbReference type="EMBL" id="LGTE01000004">
    <property type="protein sequence ID" value="KNZ70305.1"/>
    <property type="molecule type" value="Genomic_DNA"/>
</dbReference>
<sequence>MPKMLEIVVHNYLNLVFVETSDGITILRFCNIDPEEIQSLMAGLWVEYRREGYPMVLIGK</sequence>
<keyword evidence="2" id="KW-1185">Reference proteome</keyword>
<comment type="caution">
    <text evidence="1">The sequence shown here is derived from an EMBL/GenBank/DDBJ whole genome shotgun (WGS) entry which is preliminary data.</text>
</comment>
<name>A0A0L6W445_9FIRM</name>
<evidence type="ECO:0000313" key="1">
    <source>
        <dbReference type="EMBL" id="KNZ70305.1"/>
    </source>
</evidence>
<gene>
    <name evidence="1" type="ORF">Tfer_0865</name>
</gene>